<gene>
    <name evidence="2" type="ORF">DS742_16280</name>
</gene>
<feature type="transmembrane region" description="Helical" evidence="1">
    <location>
        <begin position="101"/>
        <end position="129"/>
    </location>
</feature>
<proteinExistence type="predicted"/>
<accession>A0A3E2NA65</accession>
<dbReference type="OrthoDB" id="9786505at2"/>
<evidence type="ECO:0000256" key="1">
    <source>
        <dbReference type="SAM" id="Phobius"/>
    </source>
</evidence>
<organism evidence="2 3">
    <name type="scientific">Lacrimispora amygdalina</name>
    <dbReference type="NCBI Taxonomy" id="253257"/>
    <lineage>
        <taxon>Bacteria</taxon>
        <taxon>Bacillati</taxon>
        <taxon>Bacillota</taxon>
        <taxon>Clostridia</taxon>
        <taxon>Lachnospirales</taxon>
        <taxon>Lachnospiraceae</taxon>
        <taxon>Lacrimispora</taxon>
    </lineage>
</organism>
<sequence length="291" mass="32546">MQNMILILFALFLTAGLYLILAELLSVPTYKATKVILGMGKKTRKQARDSDAFIMELAVKLSKILPMDEYKKRKLTAILKSAEIPMTAEVYAAQAIVKAGLIFSGVIPCLLFLPILSPVFVIIGIAVYFTESTKAEKLITARKQDIEYELPRFVSTLVQELKASRDVLSILEHYQKNAGKAMKNELAITTSDMRTGNYEGALTRFEARVSSAMLSDIVRGLIGVLRGDDGVVFFQMLSHDLKQLELQRLKRLAMERPPKIRKFSFLLLGCMLLLYMGVMGYQILGAMSGMF</sequence>
<evidence type="ECO:0000313" key="3">
    <source>
        <dbReference type="Proteomes" id="UP000260680"/>
    </source>
</evidence>
<dbReference type="AlphaFoldDB" id="A0A3E2NA65"/>
<keyword evidence="1" id="KW-1133">Transmembrane helix</keyword>
<evidence type="ECO:0000313" key="2">
    <source>
        <dbReference type="EMBL" id="RFZ77810.1"/>
    </source>
</evidence>
<name>A0A3E2NA65_9FIRM</name>
<dbReference type="RefSeq" id="WP_117418041.1">
    <property type="nucleotide sequence ID" value="NZ_QOHO01000052.1"/>
</dbReference>
<keyword evidence="1" id="KW-0812">Transmembrane</keyword>
<feature type="transmembrane region" description="Helical" evidence="1">
    <location>
        <begin position="263"/>
        <end position="284"/>
    </location>
</feature>
<reference evidence="2 3" key="1">
    <citation type="submission" date="2018-07" db="EMBL/GenBank/DDBJ databases">
        <title>New species, Clostridium PI-S10-A1B.</title>
        <authorList>
            <person name="Krishna G."/>
            <person name="Summeta K."/>
            <person name="Shikha S."/>
            <person name="Prabhu P.B."/>
            <person name="Suresh K."/>
        </authorList>
    </citation>
    <scope>NUCLEOTIDE SEQUENCE [LARGE SCALE GENOMIC DNA]</scope>
    <source>
        <strain evidence="2 3">PI-S10-A1B</strain>
    </source>
</reference>
<dbReference type="Proteomes" id="UP000260680">
    <property type="component" value="Unassembled WGS sequence"/>
</dbReference>
<keyword evidence="1" id="KW-0472">Membrane</keyword>
<protein>
    <submittedName>
        <fullName evidence="2">Secretion protein F</fullName>
    </submittedName>
</protein>
<comment type="caution">
    <text evidence="2">The sequence shown here is derived from an EMBL/GenBank/DDBJ whole genome shotgun (WGS) entry which is preliminary data.</text>
</comment>
<dbReference type="EMBL" id="QOHO01000052">
    <property type="protein sequence ID" value="RFZ77810.1"/>
    <property type="molecule type" value="Genomic_DNA"/>
</dbReference>